<reference evidence="1 2" key="1">
    <citation type="journal article" date="2023" name="Hortic Res">
        <title>Pangenome of water caltrop reveals structural variations and asymmetric subgenome divergence after allopolyploidization.</title>
        <authorList>
            <person name="Zhang X."/>
            <person name="Chen Y."/>
            <person name="Wang L."/>
            <person name="Yuan Y."/>
            <person name="Fang M."/>
            <person name="Shi L."/>
            <person name="Lu R."/>
            <person name="Comes H.P."/>
            <person name="Ma Y."/>
            <person name="Chen Y."/>
            <person name="Huang G."/>
            <person name="Zhou Y."/>
            <person name="Zheng Z."/>
            <person name="Qiu Y."/>
        </authorList>
    </citation>
    <scope>NUCLEOTIDE SEQUENCE [LARGE SCALE GENOMIC DNA]</scope>
    <source>
        <tissue evidence="1">Roots</tissue>
    </source>
</reference>
<gene>
    <name evidence="1" type="ORF">SAY87_022312</name>
</gene>
<protein>
    <submittedName>
        <fullName evidence="1">Uncharacterized protein</fullName>
    </submittedName>
</protein>
<sequence>MSFADIVYGEEKHDVARSFSALLQLLPLSVVNSCSKTRPREPSTQQKVNLKVGKGNDIPCTPEGYITSVQDRSGN</sequence>
<comment type="caution">
    <text evidence="1">The sequence shown here is derived from an EMBL/GenBank/DDBJ whole genome shotgun (WGS) entry which is preliminary data.</text>
</comment>
<organism evidence="1 2">
    <name type="scientific">Trapa incisa</name>
    <dbReference type="NCBI Taxonomy" id="236973"/>
    <lineage>
        <taxon>Eukaryota</taxon>
        <taxon>Viridiplantae</taxon>
        <taxon>Streptophyta</taxon>
        <taxon>Embryophyta</taxon>
        <taxon>Tracheophyta</taxon>
        <taxon>Spermatophyta</taxon>
        <taxon>Magnoliopsida</taxon>
        <taxon>eudicotyledons</taxon>
        <taxon>Gunneridae</taxon>
        <taxon>Pentapetalae</taxon>
        <taxon>rosids</taxon>
        <taxon>malvids</taxon>
        <taxon>Myrtales</taxon>
        <taxon>Lythraceae</taxon>
        <taxon>Trapa</taxon>
    </lineage>
</organism>
<dbReference type="AlphaFoldDB" id="A0AAN7Q3Y3"/>
<dbReference type="Proteomes" id="UP001345219">
    <property type="component" value="Chromosome 17"/>
</dbReference>
<evidence type="ECO:0000313" key="1">
    <source>
        <dbReference type="EMBL" id="KAK4759181.1"/>
    </source>
</evidence>
<dbReference type="EMBL" id="JAXIOK010000011">
    <property type="protein sequence ID" value="KAK4759181.1"/>
    <property type="molecule type" value="Genomic_DNA"/>
</dbReference>
<accession>A0AAN7Q3Y3</accession>
<keyword evidence="2" id="KW-1185">Reference proteome</keyword>
<evidence type="ECO:0000313" key="2">
    <source>
        <dbReference type="Proteomes" id="UP001345219"/>
    </source>
</evidence>
<name>A0AAN7Q3Y3_9MYRT</name>
<proteinExistence type="predicted"/>